<dbReference type="EC" id="3.2.1.40" evidence="2"/>
<dbReference type="InterPro" id="IPR012341">
    <property type="entry name" value="6hp_glycosidase-like_sf"/>
</dbReference>
<gene>
    <name evidence="8" type="ORF">E0F88_27865</name>
</gene>
<dbReference type="InterPro" id="IPR013783">
    <property type="entry name" value="Ig-like_fold"/>
</dbReference>
<feature type="domain" description="Alpha-L-rhamnosidase six-hairpin glycosidase" evidence="6">
    <location>
        <begin position="463"/>
        <end position="828"/>
    </location>
</feature>
<feature type="domain" description="Bacterial alpha-L-rhamnosidase N-terminal" evidence="5">
    <location>
        <begin position="175"/>
        <end position="348"/>
    </location>
</feature>
<dbReference type="PANTHER" id="PTHR33307:SF6">
    <property type="entry name" value="ALPHA-RHAMNOSIDASE (EUROFUNG)-RELATED"/>
    <property type="match status" value="1"/>
</dbReference>
<dbReference type="GO" id="GO:0005975">
    <property type="term" value="P:carbohydrate metabolic process"/>
    <property type="evidence" value="ECO:0007669"/>
    <property type="project" value="InterPro"/>
</dbReference>
<name>A0A4R5DA47_9BACT</name>
<evidence type="ECO:0000313" key="9">
    <source>
        <dbReference type="Proteomes" id="UP000294850"/>
    </source>
</evidence>
<sequence length="946" mass="105305">MKFIFCFLLLSLTIFNLAAKGLKPVYLRCEYKENPVTDAAAPRLSWELTSAENGQLQTGYQILAASSESKLTESLADLWNSQKVNGRATSQVEYAGKPLLSRQICFWKVRSWDKNGTPGEWSSTAKWEMGLLDKKQWIADWIGLDLDNLGKGKTYHLPPAPYLRKTINIKPGFVKARLYVTALGLYEFSINGKKTGDDFLTPGWTDYDKRVYYQTYDVTSQIKAGANALASQLSYGWYAGYLGYSLLVGNPVVRTFYGKVPLLKAQLEVEYVGGKIETFATSGQWKASVGALLESDLLNGETYDARKEFSGWNIAGFKDQEWQNVQVYPDKADRQIQVYPGPPVKVTQTLAVKNTIARPEGSYIFDMGQNFAGIIRLKVKGSAGDTIRLRFGEKLHPDGRLMTENLRMARATDTYILKGDAKGEMWEPKFTYHGFQYVEIKGLKEKPSESTLTGLVIGSDTPKVGSFETDNKMINQLYSNIDWTQRANYVDIPTDCPQRDERVGWTGDAQVYVKSATFNRDVASFFTKWVVDLNDGQYENGAYPLYAPRPNLRKTDTFSPGWMEAGIICPYQVYRSYGDTRMISQGWPYMVAFMDFLEKRGKGNGVFKEKSFEDIDPKGGFGDWLSFGKKTPPDMLASFYYTYCADLMAEMAGAIGNVKDQEKFTSTAAKVRKAILEHYTDASGRFVCDSAAYGNGAGYVDGQLGFTGNTQTAYANAIYMNILSKPDQRKAGLYLTELLEKNGGKLATGFLGAKPLLPALSSTGHSDAAYKLFLSKEFPSWGFEVENGSTTIWERWDSFTKEDGFKYNAAMNSFSHYAFGAVCEWMFGNAAGIQASKPGFAEFDIRPEIAPDDLGDGGIKHLKASYHSINGTILSEWQKQADKLVLKISVPVNTVANVYVPGKMSDQLLVDGKKIGSSAFVKLKGEQAGYVILEVGSGSYSIENKR</sequence>
<dbReference type="Gene3D" id="2.60.40.10">
    <property type="entry name" value="Immunoglobulins"/>
    <property type="match status" value="1"/>
</dbReference>
<protein>
    <recommendedName>
        <fullName evidence="2">alpha-L-rhamnosidase</fullName>
        <ecNumber evidence="2">3.2.1.40</ecNumber>
    </recommendedName>
</protein>
<dbReference type="Pfam" id="PF08531">
    <property type="entry name" value="Bac_rhamnosid_N"/>
    <property type="match status" value="1"/>
</dbReference>
<dbReference type="RefSeq" id="WP_131961624.1">
    <property type="nucleotide sequence ID" value="NZ_SMFL01000015.1"/>
</dbReference>
<accession>A0A4R5DA47</accession>
<dbReference type="InterPro" id="IPR008902">
    <property type="entry name" value="Rhamnosid_concanavalin"/>
</dbReference>
<dbReference type="GO" id="GO:0030596">
    <property type="term" value="F:alpha-L-rhamnosidase activity"/>
    <property type="evidence" value="ECO:0007669"/>
    <property type="project" value="UniProtKB-EC"/>
</dbReference>
<evidence type="ECO:0000256" key="3">
    <source>
        <dbReference type="ARBA" id="ARBA00022801"/>
    </source>
</evidence>
<dbReference type="AlphaFoldDB" id="A0A4R5DA47"/>
<keyword evidence="9" id="KW-1185">Reference proteome</keyword>
<dbReference type="Proteomes" id="UP000294850">
    <property type="component" value="Unassembled WGS sequence"/>
</dbReference>
<dbReference type="InterPro" id="IPR013737">
    <property type="entry name" value="Bac_rhamnosid_N"/>
</dbReference>
<comment type="caution">
    <text evidence="8">The sequence shown here is derived from an EMBL/GenBank/DDBJ whole genome shotgun (WGS) entry which is preliminary data.</text>
</comment>
<dbReference type="OrthoDB" id="9815108at2"/>
<comment type="catalytic activity">
    <reaction evidence="1">
        <text>Hydrolysis of terminal non-reducing alpha-L-rhamnose residues in alpha-L-rhamnosides.</text>
        <dbReference type="EC" id="3.2.1.40"/>
    </reaction>
</comment>
<keyword evidence="3" id="KW-0378">Hydrolase</keyword>
<feature type="domain" description="Alpha-L-rhamnosidase C-terminal" evidence="7">
    <location>
        <begin position="832"/>
        <end position="905"/>
    </location>
</feature>
<dbReference type="InterPro" id="IPR008928">
    <property type="entry name" value="6-hairpin_glycosidase_sf"/>
</dbReference>
<dbReference type="Gene3D" id="1.50.10.10">
    <property type="match status" value="1"/>
</dbReference>
<dbReference type="InterPro" id="IPR035396">
    <property type="entry name" value="Bac_rhamnosid6H"/>
</dbReference>
<dbReference type="SUPFAM" id="SSF48208">
    <property type="entry name" value="Six-hairpin glycosidases"/>
    <property type="match status" value="1"/>
</dbReference>
<dbReference type="Pfam" id="PF17390">
    <property type="entry name" value="Bac_rhamnosid_C"/>
    <property type="match status" value="1"/>
</dbReference>
<evidence type="ECO:0000259" key="6">
    <source>
        <dbReference type="Pfam" id="PF17389"/>
    </source>
</evidence>
<dbReference type="Gene3D" id="2.60.120.260">
    <property type="entry name" value="Galactose-binding domain-like"/>
    <property type="match status" value="2"/>
</dbReference>
<evidence type="ECO:0000259" key="4">
    <source>
        <dbReference type="Pfam" id="PF05592"/>
    </source>
</evidence>
<dbReference type="InterPro" id="IPR035398">
    <property type="entry name" value="Bac_rhamnosid_C"/>
</dbReference>
<proteinExistence type="predicted"/>
<feature type="domain" description="Alpha-L-rhamnosidase concanavalin-like" evidence="4">
    <location>
        <begin position="359"/>
        <end position="457"/>
    </location>
</feature>
<evidence type="ECO:0000259" key="5">
    <source>
        <dbReference type="Pfam" id="PF08531"/>
    </source>
</evidence>
<dbReference type="Pfam" id="PF05592">
    <property type="entry name" value="Bac_rhamnosid"/>
    <property type="match status" value="1"/>
</dbReference>
<dbReference type="Pfam" id="PF25788">
    <property type="entry name" value="Ig_Rha78A_N"/>
    <property type="match status" value="1"/>
</dbReference>
<organism evidence="8 9">
    <name type="scientific">Dyadobacter psychrotolerans</name>
    <dbReference type="NCBI Taxonomy" id="2541721"/>
    <lineage>
        <taxon>Bacteria</taxon>
        <taxon>Pseudomonadati</taxon>
        <taxon>Bacteroidota</taxon>
        <taxon>Cytophagia</taxon>
        <taxon>Cytophagales</taxon>
        <taxon>Spirosomataceae</taxon>
        <taxon>Dyadobacter</taxon>
    </lineage>
</organism>
<dbReference type="EMBL" id="SMFL01000015">
    <property type="protein sequence ID" value="TDE10502.1"/>
    <property type="molecule type" value="Genomic_DNA"/>
</dbReference>
<evidence type="ECO:0000256" key="2">
    <source>
        <dbReference type="ARBA" id="ARBA00012652"/>
    </source>
</evidence>
<dbReference type="InterPro" id="IPR016007">
    <property type="entry name" value="Alpha_rhamnosid"/>
</dbReference>
<evidence type="ECO:0000256" key="1">
    <source>
        <dbReference type="ARBA" id="ARBA00001445"/>
    </source>
</evidence>
<evidence type="ECO:0000259" key="7">
    <source>
        <dbReference type="Pfam" id="PF17390"/>
    </source>
</evidence>
<dbReference type="PIRSF" id="PIRSF010631">
    <property type="entry name" value="A-rhamnsds"/>
    <property type="match status" value="1"/>
</dbReference>
<reference evidence="8 9" key="1">
    <citation type="submission" date="2019-03" db="EMBL/GenBank/DDBJ databases">
        <title>Dyadobacter AR-3-6 sp. nov., isolated from arctic soil.</title>
        <authorList>
            <person name="Chaudhary D.K."/>
        </authorList>
    </citation>
    <scope>NUCLEOTIDE SEQUENCE [LARGE SCALE GENOMIC DNA]</scope>
    <source>
        <strain evidence="8 9">AR-3-6</strain>
    </source>
</reference>
<dbReference type="Gene3D" id="2.60.420.10">
    <property type="entry name" value="Maltose phosphorylase, domain 3"/>
    <property type="match status" value="1"/>
</dbReference>
<dbReference type="PANTHER" id="PTHR33307">
    <property type="entry name" value="ALPHA-RHAMNOSIDASE (EUROFUNG)"/>
    <property type="match status" value="1"/>
</dbReference>
<dbReference type="Pfam" id="PF17389">
    <property type="entry name" value="Bac_rhamnosid6H"/>
    <property type="match status" value="1"/>
</dbReference>
<evidence type="ECO:0000313" key="8">
    <source>
        <dbReference type="EMBL" id="TDE10502.1"/>
    </source>
</evidence>